<dbReference type="Proteomes" id="UP001597327">
    <property type="component" value="Unassembled WGS sequence"/>
</dbReference>
<dbReference type="EMBL" id="JBHUFA010000001">
    <property type="protein sequence ID" value="MFD1694968.1"/>
    <property type="molecule type" value="Genomic_DNA"/>
</dbReference>
<feature type="compositionally biased region" description="Low complexity" evidence="1">
    <location>
        <begin position="111"/>
        <end position="126"/>
    </location>
</feature>
<name>A0ABW4JV05_9HYPH</name>
<gene>
    <name evidence="2" type="ORF">ACFSC7_05530</name>
</gene>
<organism evidence="2 3">
    <name type="scientific">Roseibium aestuarii</name>
    <dbReference type="NCBI Taxonomy" id="2600299"/>
    <lineage>
        <taxon>Bacteria</taxon>
        <taxon>Pseudomonadati</taxon>
        <taxon>Pseudomonadota</taxon>
        <taxon>Alphaproteobacteria</taxon>
        <taxon>Hyphomicrobiales</taxon>
        <taxon>Stappiaceae</taxon>
        <taxon>Roseibium</taxon>
    </lineage>
</organism>
<proteinExistence type="predicted"/>
<reference evidence="3" key="1">
    <citation type="journal article" date="2019" name="Int. J. Syst. Evol. Microbiol.">
        <title>The Global Catalogue of Microorganisms (GCM) 10K type strain sequencing project: providing services to taxonomists for standard genome sequencing and annotation.</title>
        <authorList>
            <consortium name="The Broad Institute Genomics Platform"/>
            <consortium name="The Broad Institute Genome Sequencing Center for Infectious Disease"/>
            <person name="Wu L."/>
            <person name="Ma J."/>
        </authorList>
    </citation>
    <scope>NUCLEOTIDE SEQUENCE [LARGE SCALE GENOMIC DNA]</scope>
    <source>
        <strain evidence="3">JCM 3369</strain>
    </source>
</reference>
<keyword evidence="3" id="KW-1185">Reference proteome</keyword>
<dbReference type="RefSeq" id="WP_149891242.1">
    <property type="nucleotide sequence ID" value="NZ_JBHUFA010000001.1"/>
</dbReference>
<evidence type="ECO:0000256" key="1">
    <source>
        <dbReference type="SAM" id="MobiDB-lite"/>
    </source>
</evidence>
<accession>A0ABW4JV05</accession>
<dbReference type="GO" id="GO:0003677">
    <property type="term" value="F:DNA binding"/>
    <property type="evidence" value="ECO:0007669"/>
    <property type="project" value="UniProtKB-KW"/>
</dbReference>
<evidence type="ECO:0000313" key="3">
    <source>
        <dbReference type="Proteomes" id="UP001597327"/>
    </source>
</evidence>
<keyword evidence="2" id="KW-0238">DNA-binding</keyword>
<sequence length="143" mass="16216">MVNQNRIQDQQLKIANSEIPELFYPENFDTPMSLETALYLPELGGTPPHKSRWVTVSTLRSAVSRGDLMCERHGRYIKVTRRYIAEWRENCRAHQNRPACGSDLPARQKLAARSGRRPGSSSTASSNLAPDVLQTMLLELKQH</sequence>
<comment type="caution">
    <text evidence="2">The sequence shown here is derived from an EMBL/GenBank/DDBJ whole genome shotgun (WGS) entry which is preliminary data.</text>
</comment>
<protein>
    <submittedName>
        <fullName evidence="2">DNA-binding protein</fullName>
    </submittedName>
</protein>
<feature type="region of interest" description="Disordered" evidence="1">
    <location>
        <begin position="95"/>
        <end position="128"/>
    </location>
</feature>
<evidence type="ECO:0000313" key="2">
    <source>
        <dbReference type="EMBL" id="MFD1694968.1"/>
    </source>
</evidence>